<keyword evidence="3" id="KW-0233">DNA recombination</keyword>
<keyword evidence="6" id="KW-1185">Reference proteome</keyword>
<proteinExistence type="inferred from homology"/>
<gene>
    <name evidence="5" type="ORF">PQU93_03205</name>
</gene>
<reference evidence="5 6" key="1">
    <citation type="submission" date="2023-01" db="EMBL/GenBank/DDBJ databases">
        <title>Novel species of the genus Vogesella isolated from rivers.</title>
        <authorList>
            <person name="Lu H."/>
        </authorList>
    </citation>
    <scope>NUCLEOTIDE SEQUENCE [LARGE SCALE GENOMIC DNA]</scope>
    <source>
        <strain evidence="5 6">SH7W</strain>
    </source>
</reference>
<evidence type="ECO:0000313" key="6">
    <source>
        <dbReference type="Proteomes" id="UP001221566"/>
    </source>
</evidence>
<comment type="similarity">
    <text evidence="1">Belongs to the 'phage' integrase family.</text>
</comment>
<dbReference type="InterPro" id="IPR038488">
    <property type="entry name" value="Integrase_DNA-bd_sf"/>
</dbReference>
<dbReference type="PANTHER" id="PTHR30629:SF6">
    <property type="entry name" value="PROPHAGE INTEGRASE INTA-RELATED"/>
    <property type="match status" value="1"/>
</dbReference>
<evidence type="ECO:0000256" key="1">
    <source>
        <dbReference type="ARBA" id="ARBA00008857"/>
    </source>
</evidence>
<dbReference type="EMBL" id="JAQQKY010000001">
    <property type="protein sequence ID" value="MDC7689789.1"/>
    <property type="molecule type" value="Genomic_DNA"/>
</dbReference>
<evidence type="ECO:0000256" key="2">
    <source>
        <dbReference type="ARBA" id="ARBA00022908"/>
    </source>
</evidence>
<dbReference type="Gene3D" id="3.30.160.390">
    <property type="entry name" value="Integrase, DNA-binding domain"/>
    <property type="match status" value="1"/>
</dbReference>
<dbReference type="RefSeq" id="WP_272802304.1">
    <property type="nucleotide sequence ID" value="NZ_JAQQKY010000001.1"/>
</dbReference>
<dbReference type="PANTHER" id="PTHR30629">
    <property type="entry name" value="PROPHAGE INTEGRASE"/>
    <property type="match status" value="1"/>
</dbReference>
<dbReference type="InterPro" id="IPR011010">
    <property type="entry name" value="DNA_brk_join_enz"/>
</dbReference>
<dbReference type="SUPFAM" id="SSF56349">
    <property type="entry name" value="DNA breaking-rejoining enzymes"/>
    <property type="match status" value="1"/>
</dbReference>
<evidence type="ECO:0000259" key="4">
    <source>
        <dbReference type="PROSITE" id="PS51898"/>
    </source>
</evidence>
<protein>
    <submittedName>
        <fullName evidence="5">Integrase family protein</fullName>
    </submittedName>
</protein>
<dbReference type="InterPro" id="IPR013762">
    <property type="entry name" value="Integrase-like_cat_sf"/>
</dbReference>
<dbReference type="Pfam" id="PF00589">
    <property type="entry name" value="Phage_integrase"/>
    <property type="match status" value="1"/>
</dbReference>
<name>A0ABT5I106_VOGIN</name>
<evidence type="ECO:0000313" key="5">
    <source>
        <dbReference type="EMBL" id="MDC7689789.1"/>
    </source>
</evidence>
<feature type="domain" description="Tyr recombinase" evidence="4">
    <location>
        <begin position="241"/>
        <end position="411"/>
    </location>
</feature>
<organism evidence="5 6">
    <name type="scientific">Vogesella indigofera</name>
    <name type="common">Pseudomonas indigofera</name>
    <dbReference type="NCBI Taxonomy" id="45465"/>
    <lineage>
        <taxon>Bacteria</taxon>
        <taxon>Pseudomonadati</taxon>
        <taxon>Pseudomonadota</taxon>
        <taxon>Betaproteobacteria</taxon>
        <taxon>Neisseriales</taxon>
        <taxon>Chromobacteriaceae</taxon>
        <taxon>Vogesella</taxon>
    </lineage>
</organism>
<dbReference type="PROSITE" id="PS51898">
    <property type="entry name" value="TYR_RECOMBINASE"/>
    <property type="match status" value="1"/>
</dbReference>
<accession>A0ABT5I106</accession>
<comment type="caution">
    <text evidence="5">The sequence shown here is derived from an EMBL/GenBank/DDBJ whole genome shotgun (WGS) entry which is preliminary data.</text>
</comment>
<dbReference type="Proteomes" id="UP001221566">
    <property type="component" value="Unassembled WGS sequence"/>
</dbReference>
<dbReference type="Pfam" id="PF13356">
    <property type="entry name" value="Arm-DNA-bind_3"/>
    <property type="match status" value="1"/>
</dbReference>
<sequence length="432" mass="49039">MSRVLLTINRIDKLTCPPSKTQVFLRDSEVPGLGIRCTAKRKTFIFEADLHGKTVRVTIGEYPAWLLDAPKGSTEPNARRRARELRGMIDQGIDPREQERLAKEESERQHIEKVRQDITLADVWPHYVKVNAARWGKTHLTTHERLVHRGGDPRVRAKIKVTVPGPLASLLDTRLQDLDAERLAAWVEQENATRPTVTALAFRMLRAFLNWCDEQPEYAQLVPAGAHEAKKVRQKVAKSNAKDDCLQREQLATWFTAVQQLSPVFSAYLQVLLLTGARREELADLRWSDIDFQWKSLRIADKVESERVIPLTPHVAALLAGLPRINDWVFSSKASQTGRIQDPRDAHNRALVAANLPSLTLHGLRRSFGTLSEWVECPVGVVAQIQGHKPSATAEKHYRKRPLDLLRMWHTRIENWILQQAGLGNGTQCEEV</sequence>
<evidence type="ECO:0000256" key="3">
    <source>
        <dbReference type="ARBA" id="ARBA00023172"/>
    </source>
</evidence>
<dbReference type="Gene3D" id="1.10.443.10">
    <property type="entry name" value="Intergrase catalytic core"/>
    <property type="match status" value="1"/>
</dbReference>
<dbReference type="InterPro" id="IPR050808">
    <property type="entry name" value="Phage_Integrase"/>
</dbReference>
<dbReference type="InterPro" id="IPR002104">
    <property type="entry name" value="Integrase_catalytic"/>
</dbReference>
<keyword evidence="2" id="KW-0229">DNA integration</keyword>
<dbReference type="InterPro" id="IPR025166">
    <property type="entry name" value="Integrase_DNA_bind_dom"/>
</dbReference>